<gene>
    <name evidence="2" type="ORF">SAMN04487988_101241</name>
</gene>
<organism evidence="2 3">
    <name type="scientific">Algoriphagus hitonicola</name>
    <dbReference type="NCBI Taxonomy" id="435880"/>
    <lineage>
        <taxon>Bacteria</taxon>
        <taxon>Pseudomonadati</taxon>
        <taxon>Bacteroidota</taxon>
        <taxon>Cytophagia</taxon>
        <taxon>Cytophagales</taxon>
        <taxon>Cyclobacteriaceae</taxon>
        <taxon>Algoriphagus</taxon>
    </lineage>
</organism>
<evidence type="ECO:0000313" key="3">
    <source>
        <dbReference type="Proteomes" id="UP000199642"/>
    </source>
</evidence>
<dbReference type="SUPFAM" id="SSF141072">
    <property type="entry name" value="CalX-like"/>
    <property type="match status" value="1"/>
</dbReference>
<dbReference type="STRING" id="435880.SAMN04487988_101241"/>
<dbReference type="EMBL" id="FOPC01000001">
    <property type="protein sequence ID" value="SFG05693.1"/>
    <property type="molecule type" value="Genomic_DNA"/>
</dbReference>
<keyword evidence="3" id="KW-1185">Reference proteome</keyword>
<name>A0A1I2NQ62_9BACT</name>
<dbReference type="OrthoDB" id="820155at2"/>
<reference evidence="3" key="1">
    <citation type="submission" date="2016-10" db="EMBL/GenBank/DDBJ databases">
        <authorList>
            <person name="Varghese N."/>
            <person name="Submissions S."/>
        </authorList>
    </citation>
    <scope>NUCLEOTIDE SEQUENCE [LARGE SCALE GENOMIC DNA]</scope>
    <source>
        <strain evidence="3">DSM 19315</strain>
    </source>
</reference>
<feature type="chain" id="PRO_5011492771" description="Calx-beta domain-containing protein" evidence="1">
    <location>
        <begin position="22"/>
        <end position="285"/>
    </location>
</feature>
<protein>
    <recommendedName>
        <fullName evidence="4">Calx-beta domain-containing protein</fullName>
    </recommendedName>
</protein>
<dbReference type="Proteomes" id="UP000199642">
    <property type="component" value="Unassembled WGS sequence"/>
</dbReference>
<keyword evidence="1" id="KW-0732">Signal</keyword>
<evidence type="ECO:0000256" key="1">
    <source>
        <dbReference type="SAM" id="SignalP"/>
    </source>
</evidence>
<dbReference type="PROSITE" id="PS51257">
    <property type="entry name" value="PROKAR_LIPOPROTEIN"/>
    <property type="match status" value="1"/>
</dbReference>
<dbReference type="RefSeq" id="WP_092788414.1">
    <property type="nucleotide sequence ID" value="NZ_FOPC01000001.1"/>
</dbReference>
<sequence length="285" mass="30120">MKLNRIYTLIAVLVASFTATACFDDPGTETFFGGNYVEFNDANLPNGLTSRFVRTSDDQTDVVDVQLNRVSTDGSGAITVNIEVDPASTAVEGVHYELNATSATMNAGEFVSTIPVTILTGNIDPSETPDLILNISSVTGAEVSPNYGSLTVAIRVICPSELEGDYTVFWEFLQVGDGDGGASQTASDLVLSDDPISFEEVGAGAYNLSDMSFGLYAGVYGDSSPAGRLNDNCDVLTGASSNQDQYQDPFTINGTVQEDGTLRIEWSNTYGDGGTVILTSVEEEG</sequence>
<dbReference type="InterPro" id="IPR038081">
    <property type="entry name" value="CalX-like_sf"/>
</dbReference>
<dbReference type="AlphaFoldDB" id="A0A1I2NQ62"/>
<evidence type="ECO:0008006" key="4">
    <source>
        <dbReference type="Google" id="ProtNLM"/>
    </source>
</evidence>
<dbReference type="Gene3D" id="2.60.40.2030">
    <property type="match status" value="1"/>
</dbReference>
<feature type="signal peptide" evidence="1">
    <location>
        <begin position="1"/>
        <end position="21"/>
    </location>
</feature>
<evidence type="ECO:0000313" key="2">
    <source>
        <dbReference type="EMBL" id="SFG05693.1"/>
    </source>
</evidence>
<accession>A0A1I2NQ62</accession>
<proteinExistence type="predicted"/>